<keyword evidence="2" id="KW-0472">Membrane</keyword>
<feature type="region of interest" description="Disordered" evidence="1">
    <location>
        <begin position="1"/>
        <end position="47"/>
    </location>
</feature>
<accession>A0A9Q0AKP6</accession>
<evidence type="ECO:0000256" key="1">
    <source>
        <dbReference type="SAM" id="MobiDB-lite"/>
    </source>
</evidence>
<sequence>MASQIHGAVSQGKAQGQQVTTPDGREDASVHTREADESSSLGDHVHDKRAQEALPTKKQKLKQHFAKYKWWYLALTIIILAILLPLFFLVILPAIVQRIVDNQGLPVNGGSFLTLSPTQMMVSLSTSLNTPLPADIDATTLYLYNHGTASFSPFGSLILPASHVNHDTEILIVNQTVTVTNQTELEYWLNHVFDDPTVELSVRGDATVHLGALHSNAHIDKTVTVASLDKLRGFEIKSLSLVYPPEEDGTNLKGTVNLPNWGALTLGLGNLSFNLMSGQVRIGLITIFDVVLPPGNNTLNFSGQLFLHDLVQNFGKVLDAQAEALNNGQIQLDATGNTTIVNGERIPYIESVLNNKRLTSYLSVIKFVSDLINSVTGGGDSSIVEILEEVVGNKTLIEQALSHFNKTGIATSTKIKRKTPVLFNGRKAVDLLKIGLKMARRV</sequence>
<dbReference type="AlphaFoldDB" id="A0A9Q0AKP6"/>
<dbReference type="Proteomes" id="UP000829685">
    <property type="component" value="Unassembled WGS sequence"/>
</dbReference>
<keyword evidence="2" id="KW-1133">Transmembrane helix</keyword>
<proteinExistence type="predicted"/>
<evidence type="ECO:0000256" key="2">
    <source>
        <dbReference type="SAM" id="Phobius"/>
    </source>
</evidence>
<protein>
    <submittedName>
        <fullName evidence="3">Uncharacterized protein</fullName>
    </submittedName>
</protein>
<evidence type="ECO:0000313" key="4">
    <source>
        <dbReference type="Proteomes" id="UP000829685"/>
    </source>
</evidence>
<dbReference type="InterPro" id="IPR022185">
    <property type="entry name" value="DUF3712"/>
</dbReference>
<gene>
    <name evidence="3" type="ORF">JX265_010402</name>
</gene>
<dbReference type="GO" id="GO:0000329">
    <property type="term" value="C:fungal-type vacuole membrane"/>
    <property type="evidence" value="ECO:0007669"/>
    <property type="project" value="InterPro"/>
</dbReference>
<feature type="compositionally biased region" description="Polar residues" evidence="1">
    <location>
        <begin position="12"/>
        <end position="21"/>
    </location>
</feature>
<keyword evidence="4" id="KW-1185">Reference proteome</keyword>
<feature type="compositionally biased region" description="Basic and acidic residues" evidence="1">
    <location>
        <begin position="23"/>
        <end position="36"/>
    </location>
</feature>
<comment type="caution">
    <text evidence="3">The sequence shown here is derived from an EMBL/GenBank/DDBJ whole genome shotgun (WGS) entry which is preliminary data.</text>
</comment>
<dbReference type="EMBL" id="JAFIMR010000034">
    <property type="protein sequence ID" value="KAI1859399.1"/>
    <property type="molecule type" value="Genomic_DNA"/>
</dbReference>
<dbReference type="PANTHER" id="PTHR35895:SF2">
    <property type="match status" value="1"/>
</dbReference>
<dbReference type="PANTHER" id="PTHR35895">
    <property type="entry name" value="CHROMOSOME 16, WHOLE GENOME SHOTGUN SEQUENCE"/>
    <property type="match status" value="1"/>
</dbReference>
<dbReference type="InterPro" id="IPR046368">
    <property type="entry name" value="Tag1"/>
</dbReference>
<keyword evidence="2" id="KW-0812">Transmembrane</keyword>
<dbReference type="OrthoDB" id="10039566at2759"/>
<evidence type="ECO:0000313" key="3">
    <source>
        <dbReference type="EMBL" id="KAI1859399.1"/>
    </source>
</evidence>
<organism evidence="3 4">
    <name type="scientific">Neoarthrinium moseri</name>
    <dbReference type="NCBI Taxonomy" id="1658444"/>
    <lineage>
        <taxon>Eukaryota</taxon>
        <taxon>Fungi</taxon>
        <taxon>Dikarya</taxon>
        <taxon>Ascomycota</taxon>
        <taxon>Pezizomycotina</taxon>
        <taxon>Sordariomycetes</taxon>
        <taxon>Xylariomycetidae</taxon>
        <taxon>Amphisphaeriales</taxon>
        <taxon>Apiosporaceae</taxon>
        <taxon>Neoarthrinium</taxon>
    </lineage>
</organism>
<reference evidence="3" key="1">
    <citation type="submission" date="2021-03" db="EMBL/GenBank/DDBJ databases">
        <title>Revisited historic fungal species revealed as producer of novel bioactive compounds through whole genome sequencing and comparative genomics.</title>
        <authorList>
            <person name="Vignolle G.A."/>
            <person name="Hochenegger N."/>
            <person name="Mach R.L."/>
            <person name="Mach-Aigner A.R."/>
            <person name="Javad Rahimi M."/>
            <person name="Salim K.A."/>
            <person name="Chan C.M."/>
            <person name="Lim L.B.L."/>
            <person name="Cai F."/>
            <person name="Druzhinina I.S."/>
            <person name="U'Ren J.M."/>
            <person name="Derntl C."/>
        </authorList>
    </citation>
    <scope>NUCLEOTIDE SEQUENCE</scope>
    <source>
        <strain evidence="3">TUCIM 5799</strain>
    </source>
</reference>
<name>A0A9Q0AKP6_9PEZI</name>
<dbReference type="Pfam" id="PF12505">
    <property type="entry name" value="DUF3712"/>
    <property type="match status" value="1"/>
</dbReference>
<feature type="transmembrane region" description="Helical" evidence="2">
    <location>
        <begin position="70"/>
        <end position="96"/>
    </location>
</feature>